<reference evidence="2" key="1">
    <citation type="submission" date="2021-05" db="EMBL/GenBank/DDBJ databases">
        <authorList>
            <person name="Tanabe Y."/>
        </authorList>
    </citation>
    <scope>NUCLEOTIDE SEQUENCE</scope>
    <source>
        <strain evidence="2">BOTRYCO-1</strain>
    </source>
</reference>
<name>A0ABQ4PW32_9PROT</name>
<protein>
    <submittedName>
        <fullName evidence="2">Uncharacterized protein</fullName>
    </submittedName>
</protein>
<organism evidence="2 3">
    <name type="scientific">Candidatus Phycosocius spiralis</name>
    <dbReference type="NCBI Taxonomy" id="2815099"/>
    <lineage>
        <taxon>Bacteria</taxon>
        <taxon>Pseudomonadati</taxon>
        <taxon>Pseudomonadota</taxon>
        <taxon>Alphaproteobacteria</taxon>
        <taxon>Caulobacterales</taxon>
        <taxon>Caulobacterales incertae sedis</taxon>
        <taxon>Candidatus Phycosocius</taxon>
    </lineage>
</organism>
<evidence type="ECO:0000256" key="1">
    <source>
        <dbReference type="SAM" id="SignalP"/>
    </source>
</evidence>
<evidence type="ECO:0000313" key="3">
    <source>
        <dbReference type="Proteomes" id="UP001161064"/>
    </source>
</evidence>
<accession>A0ABQ4PW32</accession>
<dbReference type="RefSeq" id="WP_284360074.1">
    <property type="nucleotide sequence ID" value="NZ_BPFZ01000008.1"/>
</dbReference>
<keyword evidence="1" id="KW-0732">Signal</keyword>
<feature type="signal peptide" evidence="1">
    <location>
        <begin position="1"/>
        <end position="18"/>
    </location>
</feature>
<keyword evidence="3" id="KW-1185">Reference proteome</keyword>
<dbReference type="Proteomes" id="UP001161064">
    <property type="component" value="Unassembled WGS sequence"/>
</dbReference>
<dbReference type="EMBL" id="BPFZ01000008">
    <property type="protein sequence ID" value="GIU67260.1"/>
    <property type="molecule type" value="Genomic_DNA"/>
</dbReference>
<sequence>MRRLALFFLLSISFEAPAASAQNVEARKNGIITNYVTKGSLEATRNIGCIKIAKAKSDFTPPDLLKGMIACVRRNDYETAGYLYYLARIYAAFDSLRVSDVSARQAGTVLLIQTYEELQEDQKTRLSEMLDKIMGTPELEKRLCGDLQKVGMPTYHPKYMILHGMGAFFGASAEGGLVEDFDGASNWKQLLGSLKDCPG</sequence>
<comment type="caution">
    <text evidence="2">The sequence shown here is derived from an EMBL/GenBank/DDBJ whole genome shotgun (WGS) entry which is preliminary data.</text>
</comment>
<evidence type="ECO:0000313" key="2">
    <source>
        <dbReference type="EMBL" id="GIU67260.1"/>
    </source>
</evidence>
<proteinExistence type="predicted"/>
<feature type="chain" id="PRO_5045908350" evidence="1">
    <location>
        <begin position="19"/>
        <end position="199"/>
    </location>
</feature>
<gene>
    <name evidence="2" type="ORF">PsB1_1414</name>
</gene>
<reference evidence="2" key="2">
    <citation type="journal article" date="2023" name="ISME Commun">
        <title>Characterization of a bloom-associated alphaproteobacterial lineage, 'Candidatus Phycosocius': insights into freshwater algal-bacterial interactions.</title>
        <authorList>
            <person name="Tanabe Y."/>
            <person name="Yamaguchi H."/>
            <person name="Yoshida M."/>
            <person name="Kai A."/>
            <person name="Okazaki Y."/>
        </authorList>
    </citation>
    <scope>NUCLEOTIDE SEQUENCE</scope>
    <source>
        <strain evidence="2">BOTRYCO-1</strain>
    </source>
</reference>